<keyword evidence="3" id="KW-1185">Reference proteome</keyword>
<gene>
    <name evidence="2" type="ORF">V5O48_001768</name>
</gene>
<organism evidence="2 3">
    <name type="scientific">Marasmius crinis-equi</name>
    <dbReference type="NCBI Taxonomy" id="585013"/>
    <lineage>
        <taxon>Eukaryota</taxon>
        <taxon>Fungi</taxon>
        <taxon>Dikarya</taxon>
        <taxon>Basidiomycota</taxon>
        <taxon>Agaricomycotina</taxon>
        <taxon>Agaricomycetes</taxon>
        <taxon>Agaricomycetidae</taxon>
        <taxon>Agaricales</taxon>
        <taxon>Marasmiineae</taxon>
        <taxon>Marasmiaceae</taxon>
        <taxon>Marasmius</taxon>
    </lineage>
</organism>
<protein>
    <submittedName>
        <fullName evidence="2">Uncharacterized protein</fullName>
    </submittedName>
</protein>
<accession>A0ABR3FY22</accession>
<comment type="caution">
    <text evidence="2">The sequence shown here is derived from an EMBL/GenBank/DDBJ whole genome shotgun (WGS) entry which is preliminary data.</text>
</comment>
<proteinExistence type="predicted"/>
<feature type="compositionally biased region" description="Pro residues" evidence="1">
    <location>
        <begin position="140"/>
        <end position="154"/>
    </location>
</feature>
<name>A0ABR3FY22_9AGAR</name>
<dbReference type="EMBL" id="JBAHYK010000035">
    <property type="protein sequence ID" value="KAL0580263.1"/>
    <property type="molecule type" value="Genomic_DNA"/>
</dbReference>
<evidence type="ECO:0000256" key="1">
    <source>
        <dbReference type="SAM" id="MobiDB-lite"/>
    </source>
</evidence>
<evidence type="ECO:0000313" key="2">
    <source>
        <dbReference type="EMBL" id="KAL0580263.1"/>
    </source>
</evidence>
<feature type="compositionally biased region" description="Pro residues" evidence="1">
    <location>
        <begin position="102"/>
        <end position="113"/>
    </location>
</feature>
<evidence type="ECO:0000313" key="3">
    <source>
        <dbReference type="Proteomes" id="UP001465976"/>
    </source>
</evidence>
<reference evidence="2 3" key="1">
    <citation type="submission" date="2024-02" db="EMBL/GenBank/DDBJ databases">
        <title>A draft genome for the cacao thread blight pathogen Marasmius crinis-equi.</title>
        <authorList>
            <person name="Cohen S.P."/>
            <person name="Baruah I.K."/>
            <person name="Amoako-Attah I."/>
            <person name="Bukari Y."/>
            <person name="Meinhardt L.W."/>
            <person name="Bailey B.A."/>
        </authorList>
    </citation>
    <scope>NUCLEOTIDE SEQUENCE [LARGE SCALE GENOMIC DNA]</scope>
    <source>
        <strain evidence="2 3">GH-76</strain>
    </source>
</reference>
<feature type="region of interest" description="Disordered" evidence="1">
    <location>
        <begin position="130"/>
        <end position="154"/>
    </location>
</feature>
<sequence>MQMEVDIPSPSPSLRSKYKRARSPDDMGSPSRPAKRVITSQDERRQLFPILTCSGSSRRSTPEDWVQQASGLTITTPVSVDSGRFESGFSVGVDFDNGPGTSNPPVPSKPQLPPLRTSFETTQTAFTNHNAPMDDIEQPAPTPAPIAQPIPSNPPLRPFPYIPPAISVQPPTPDIAVHQPAFTRSASPYSDSSMSISNSPIAFIGSPLRRKFTMGPRADCEKCRLGVKGHSVHLD</sequence>
<feature type="region of interest" description="Disordered" evidence="1">
    <location>
        <begin position="1"/>
        <end position="43"/>
    </location>
</feature>
<feature type="region of interest" description="Disordered" evidence="1">
    <location>
        <begin position="78"/>
        <end position="116"/>
    </location>
</feature>
<dbReference type="Proteomes" id="UP001465976">
    <property type="component" value="Unassembled WGS sequence"/>
</dbReference>